<sequence length="70" mass="7930">MPDMHQAPYVPYPSMQYSYDHVPQYGHPQQPPPLFPLPMGIPLLPDLQFGSNDEILRALQDLDVSKLANV</sequence>
<protein>
    <submittedName>
        <fullName evidence="1">Uncharacterized protein</fullName>
    </submittedName>
</protein>
<dbReference type="STRING" id="936435.F8QF69"/>
<evidence type="ECO:0000313" key="2">
    <source>
        <dbReference type="Proteomes" id="UP000008063"/>
    </source>
</evidence>
<proteinExistence type="predicted"/>
<dbReference type="AlphaFoldDB" id="F8QF69"/>
<feature type="non-terminal residue" evidence="1">
    <location>
        <position position="70"/>
    </location>
</feature>
<reference evidence="2" key="1">
    <citation type="journal article" date="2011" name="Science">
        <title>The plant cell wall-decomposing machinery underlies the functional diversity of forest fungi.</title>
        <authorList>
            <person name="Eastwood D.C."/>
            <person name="Floudas D."/>
            <person name="Binder M."/>
            <person name="Majcherczyk A."/>
            <person name="Schneider P."/>
            <person name="Aerts A."/>
            <person name="Asiegbu F.O."/>
            <person name="Baker S.E."/>
            <person name="Barry K."/>
            <person name="Bendiksby M."/>
            <person name="Blumentritt M."/>
            <person name="Coutinho P.M."/>
            <person name="Cullen D."/>
            <person name="de Vries R.P."/>
            <person name="Gathman A."/>
            <person name="Goodell B."/>
            <person name="Henrissat B."/>
            <person name="Ihrmark K."/>
            <person name="Kauserud H."/>
            <person name="Kohler A."/>
            <person name="LaButti K."/>
            <person name="Lapidus A."/>
            <person name="Lavin J.L."/>
            <person name="Lee Y.-H."/>
            <person name="Lindquist E."/>
            <person name="Lilly W."/>
            <person name="Lucas S."/>
            <person name="Morin E."/>
            <person name="Murat C."/>
            <person name="Oguiza J.A."/>
            <person name="Park J."/>
            <person name="Pisabarro A.G."/>
            <person name="Riley R."/>
            <person name="Rosling A."/>
            <person name="Salamov A."/>
            <person name="Schmidt O."/>
            <person name="Schmutz J."/>
            <person name="Skrede I."/>
            <person name="Stenlid J."/>
            <person name="Wiebenga A."/>
            <person name="Xie X."/>
            <person name="Kuees U."/>
            <person name="Hibbett D.S."/>
            <person name="Hoffmeister D."/>
            <person name="Hoegberg N."/>
            <person name="Martin F."/>
            <person name="Grigoriev I.V."/>
            <person name="Watkinson S.C."/>
        </authorList>
    </citation>
    <scope>NUCLEOTIDE SEQUENCE [LARGE SCALE GENOMIC DNA]</scope>
    <source>
        <strain evidence="2">strain S7.3</strain>
    </source>
</reference>
<organism evidence="2">
    <name type="scientific">Serpula lacrymans var. lacrymans (strain S7.3)</name>
    <name type="common">Dry rot fungus</name>
    <dbReference type="NCBI Taxonomy" id="936435"/>
    <lineage>
        <taxon>Eukaryota</taxon>
        <taxon>Fungi</taxon>
        <taxon>Dikarya</taxon>
        <taxon>Basidiomycota</taxon>
        <taxon>Agaricomycotina</taxon>
        <taxon>Agaricomycetes</taxon>
        <taxon>Agaricomycetidae</taxon>
        <taxon>Boletales</taxon>
        <taxon>Coniophorineae</taxon>
        <taxon>Serpulaceae</taxon>
        <taxon>Serpula</taxon>
    </lineage>
</organism>
<name>F8QF69_SERL3</name>
<dbReference type="EMBL" id="GL945495">
    <property type="protein sequence ID" value="EGN93028.1"/>
    <property type="molecule type" value="Genomic_DNA"/>
</dbReference>
<accession>F8QF69</accession>
<keyword evidence="2" id="KW-1185">Reference proteome</keyword>
<dbReference type="HOGENOM" id="CLU_2910596_0_0_1"/>
<evidence type="ECO:0000313" key="1">
    <source>
        <dbReference type="EMBL" id="EGN93028.1"/>
    </source>
</evidence>
<dbReference type="Proteomes" id="UP000008063">
    <property type="component" value="Unassembled WGS sequence"/>
</dbReference>
<gene>
    <name evidence="1" type="ORF">SERLA73DRAFT_146179</name>
</gene>
<dbReference type="InParanoid" id="F8QF69"/>